<dbReference type="GO" id="GO:0010506">
    <property type="term" value="P:regulation of autophagy"/>
    <property type="evidence" value="ECO:0007669"/>
    <property type="project" value="TreeGrafter"/>
</dbReference>
<dbReference type="PANTHER" id="PTHR15911">
    <property type="entry name" value="WW DOMAIN-CONTAINING ADAPTER PROTEIN WITH COILED-COIL"/>
    <property type="match status" value="1"/>
</dbReference>
<proteinExistence type="predicted"/>
<dbReference type="GO" id="GO:0006325">
    <property type="term" value="P:chromatin organization"/>
    <property type="evidence" value="ECO:0007669"/>
    <property type="project" value="UniProtKB-KW"/>
</dbReference>
<feature type="region of interest" description="Disordered" evidence="4">
    <location>
        <begin position="185"/>
        <end position="236"/>
    </location>
</feature>
<dbReference type="WBParaSite" id="SRDH1_25820.5">
    <property type="protein sequence ID" value="SRDH1_25820.5"/>
    <property type="gene ID" value="SRDH1_25820"/>
</dbReference>
<evidence type="ECO:0000256" key="4">
    <source>
        <dbReference type="SAM" id="MobiDB-lite"/>
    </source>
</evidence>
<reference evidence="6" key="1">
    <citation type="submission" date="2022-06" db="EMBL/GenBank/DDBJ databases">
        <authorList>
            <person name="Berger JAMES D."/>
            <person name="Berger JAMES D."/>
        </authorList>
    </citation>
    <scope>NUCLEOTIDE SEQUENCE [LARGE SCALE GENOMIC DNA]</scope>
</reference>
<feature type="compositionally biased region" description="Low complexity" evidence="4">
    <location>
        <begin position="685"/>
        <end position="699"/>
    </location>
</feature>
<dbReference type="InterPro" id="IPR038867">
    <property type="entry name" value="WAC"/>
</dbReference>
<feature type="region of interest" description="Disordered" evidence="4">
    <location>
        <begin position="90"/>
        <end position="112"/>
    </location>
</feature>
<dbReference type="CDD" id="cd00201">
    <property type="entry name" value="WW"/>
    <property type="match status" value="1"/>
</dbReference>
<evidence type="ECO:0000256" key="1">
    <source>
        <dbReference type="ARBA" id="ARBA00004123"/>
    </source>
</evidence>
<dbReference type="PANTHER" id="PTHR15911:SF6">
    <property type="entry name" value="WW DOMAIN-CONTAINING ADAPTER PROTEIN WITH COILED-COIL"/>
    <property type="match status" value="1"/>
</dbReference>
<dbReference type="GO" id="GO:0000993">
    <property type="term" value="F:RNA polymerase II complex binding"/>
    <property type="evidence" value="ECO:0007669"/>
    <property type="project" value="TreeGrafter"/>
</dbReference>
<comment type="subcellular location">
    <subcellularLocation>
        <location evidence="1">Nucleus</location>
    </subcellularLocation>
</comment>
<evidence type="ECO:0000313" key="7">
    <source>
        <dbReference type="WBParaSite" id="SRDH1_25820.5"/>
    </source>
</evidence>
<dbReference type="GO" id="GO:0003682">
    <property type="term" value="F:chromatin binding"/>
    <property type="evidence" value="ECO:0007669"/>
    <property type="project" value="TreeGrafter"/>
</dbReference>
<sequence>MEVFMDHSNRSSNSVNHQTKKERNVHGKPEWQKSAIRTCGYWSEQLSSKGKIYFYNCMTEVSQWQKPPEWDLPEMNRRDLLKLLSDRKHTEENNLKRSHSISESEPSAIKDERSLLSSELKRTKYSVNAEVRRPSSSHLSINMSNHTADVGHITGISHNDGKTHVSRPVAHDFRYDPLRKAKLNHLPPRTFTTDDMEISPNSSPLSDESSTKFPPSRQFSPQKSNMNFCSPGTLSLQRPRDCKSKATVVPVRDAGQKPEKSTLYQLVDAIRASIGGLLEQPPKSLSCTSVKTPVNGSIYESSKVSVPSENSQMATNQLSPSTISRRYKQCDVHFDGRICSPTILNSRHLTKMDSPVAYPSSVNVESQNCNVHKGSSYDRGQGYTTGTKILYPVGDPGHTVSSNHSPAYPNPVTSQGENHRFPSNATHPVCRSISHQNSPAVICSPHNPNNTTTSVSSASHQTCVSLSQYDLSSRQVDKIIEILAEQAHCQSTTEEYNFNKNVSLSSSRLPENLKGSTSPGHSTRTFISQTLQTNHSLNRDSVNPNTRSQHTQLNDLVQVLKAALHHHTSNHISVDSATSVQSNNRLNTCPHLNSDLPVNKKGLENKDDISTTTHVSPTFPLQSGMLRTNASSRLNTDSFLFNKGNSGLDTSASPVSACNFSDVNKPCNTVEHTPDVDKKEIANLPSPSSVSPSVRSSHSTAMAADVTTKRGFSPATLSESGSRLEKITDILNSFEMKSFFDPIFIYKYQDDTLQRLEQEVSLTPVKMIIKSPSYVIIFIQINIFLLQAQMESKNFDRLQSVLYGELSAESKKLRALVRISEAKLAIHKEKQTSLQELMDAIEVRKHLPNLSFVDDVL</sequence>
<feature type="region of interest" description="Disordered" evidence="4">
    <location>
        <begin position="679"/>
        <end position="700"/>
    </location>
</feature>
<feature type="compositionally biased region" description="Polar residues" evidence="4">
    <location>
        <begin position="211"/>
        <end position="236"/>
    </location>
</feature>
<keyword evidence="6" id="KW-1185">Reference proteome</keyword>
<feature type="region of interest" description="Disordered" evidence="4">
    <location>
        <begin position="1"/>
        <end position="29"/>
    </location>
</feature>
<dbReference type="InterPro" id="IPR036020">
    <property type="entry name" value="WW_dom_sf"/>
</dbReference>
<accession>A0AA85EW03</accession>
<dbReference type="GO" id="GO:1904263">
    <property type="term" value="P:positive regulation of TORC1 signaling"/>
    <property type="evidence" value="ECO:0007669"/>
    <property type="project" value="TreeGrafter"/>
</dbReference>
<evidence type="ECO:0000256" key="2">
    <source>
        <dbReference type="ARBA" id="ARBA00022853"/>
    </source>
</evidence>
<evidence type="ECO:0000259" key="5">
    <source>
        <dbReference type="PROSITE" id="PS50020"/>
    </source>
</evidence>
<keyword evidence="2" id="KW-0156">Chromatin regulator</keyword>
<name>A0AA85EW03_9TREM</name>
<evidence type="ECO:0000256" key="3">
    <source>
        <dbReference type="ARBA" id="ARBA00023242"/>
    </source>
</evidence>
<dbReference type="GO" id="GO:0005634">
    <property type="term" value="C:nucleus"/>
    <property type="evidence" value="ECO:0007669"/>
    <property type="project" value="UniProtKB-SubCell"/>
</dbReference>
<dbReference type="AlphaFoldDB" id="A0AA85EW03"/>
<feature type="compositionally biased region" description="Basic and acidic residues" evidence="4">
    <location>
        <begin position="19"/>
        <end position="29"/>
    </location>
</feature>
<dbReference type="PROSITE" id="PS01159">
    <property type="entry name" value="WW_DOMAIN_1"/>
    <property type="match status" value="1"/>
</dbReference>
<feature type="domain" description="WW" evidence="5">
    <location>
        <begin position="42"/>
        <end position="69"/>
    </location>
</feature>
<dbReference type="Proteomes" id="UP000050792">
    <property type="component" value="Unassembled WGS sequence"/>
</dbReference>
<dbReference type="Pfam" id="PF00397">
    <property type="entry name" value="WW"/>
    <property type="match status" value="1"/>
</dbReference>
<reference evidence="7" key="2">
    <citation type="submission" date="2023-11" db="UniProtKB">
        <authorList>
            <consortium name="WormBaseParasite"/>
        </authorList>
    </citation>
    <scope>IDENTIFICATION</scope>
</reference>
<dbReference type="Gene3D" id="2.20.70.10">
    <property type="match status" value="1"/>
</dbReference>
<dbReference type="SUPFAM" id="SSF51045">
    <property type="entry name" value="WW domain"/>
    <property type="match status" value="1"/>
</dbReference>
<protein>
    <recommendedName>
        <fullName evidence="5">WW domain-containing protein</fullName>
    </recommendedName>
</protein>
<evidence type="ECO:0000313" key="6">
    <source>
        <dbReference type="Proteomes" id="UP000050792"/>
    </source>
</evidence>
<feature type="compositionally biased region" description="Low complexity" evidence="4">
    <location>
        <begin position="199"/>
        <end position="208"/>
    </location>
</feature>
<keyword evidence="3" id="KW-0539">Nucleus</keyword>
<organism evidence="6 7">
    <name type="scientific">Schistosoma rodhaini</name>
    <dbReference type="NCBI Taxonomy" id="6188"/>
    <lineage>
        <taxon>Eukaryota</taxon>
        <taxon>Metazoa</taxon>
        <taxon>Spiralia</taxon>
        <taxon>Lophotrochozoa</taxon>
        <taxon>Platyhelminthes</taxon>
        <taxon>Trematoda</taxon>
        <taxon>Digenea</taxon>
        <taxon>Strigeidida</taxon>
        <taxon>Schistosomatoidea</taxon>
        <taxon>Schistosomatidae</taxon>
        <taxon>Schistosoma</taxon>
    </lineage>
</organism>
<dbReference type="InterPro" id="IPR001202">
    <property type="entry name" value="WW_dom"/>
</dbReference>
<dbReference type="PROSITE" id="PS50020">
    <property type="entry name" value="WW_DOMAIN_2"/>
    <property type="match status" value="1"/>
</dbReference>